<dbReference type="EMBL" id="AJAT01000005">
    <property type="protein sequence ID" value="EOL49250.1"/>
    <property type="molecule type" value="Genomic_DNA"/>
</dbReference>
<dbReference type="InterPro" id="IPR005119">
    <property type="entry name" value="LysR_subst-bd"/>
</dbReference>
<dbReference type="RefSeq" id="WP_010766840.1">
    <property type="nucleotide sequence ID" value="NZ_ASWE01000005.1"/>
</dbReference>
<dbReference type="Gene3D" id="1.10.10.10">
    <property type="entry name" value="Winged helix-like DNA-binding domain superfamily/Winged helix DNA-binding domain"/>
    <property type="match status" value="1"/>
</dbReference>
<dbReference type="InterPro" id="IPR050950">
    <property type="entry name" value="HTH-type_LysR_regulators"/>
</dbReference>
<dbReference type="InterPro" id="IPR000847">
    <property type="entry name" value="LysR_HTH_N"/>
</dbReference>
<dbReference type="Proteomes" id="UP000013785">
    <property type="component" value="Unassembled WGS sequence"/>
</dbReference>
<evidence type="ECO:0000259" key="5">
    <source>
        <dbReference type="PROSITE" id="PS50931"/>
    </source>
</evidence>
<dbReference type="Pfam" id="PF00126">
    <property type="entry name" value="HTH_1"/>
    <property type="match status" value="1"/>
</dbReference>
<evidence type="ECO:0000256" key="3">
    <source>
        <dbReference type="ARBA" id="ARBA00023125"/>
    </source>
</evidence>
<evidence type="ECO:0000256" key="1">
    <source>
        <dbReference type="ARBA" id="ARBA00009437"/>
    </source>
</evidence>
<accession>R3X5C4</accession>
<dbReference type="GO" id="GO:0003677">
    <property type="term" value="F:DNA binding"/>
    <property type="evidence" value="ECO:0007669"/>
    <property type="project" value="UniProtKB-KW"/>
</dbReference>
<keyword evidence="4" id="KW-0804">Transcription</keyword>
<dbReference type="PROSITE" id="PS50931">
    <property type="entry name" value="HTH_LYSR"/>
    <property type="match status" value="1"/>
</dbReference>
<protein>
    <recommendedName>
        <fullName evidence="5">HTH lysR-type domain-containing protein</fullName>
    </recommendedName>
</protein>
<dbReference type="InterPro" id="IPR036390">
    <property type="entry name" value="WH_DNA-bd_sf"/>
</dbReference>
<dbReference type="Gene3D" id="3.40.190.290">
    <property type="match status" value="1"/>
</dbReference>
<dbReference type="CDD" id="cd05466">
    <property type="entry name" value="PBP2_LTTR_substrate"/>
    <property type="match status" value="1"/>
</dbReference>
<proteinExistence type="inferred from homology"/>
<dbReference type="SUPFAM" id="SSF46785">
    <property type="entry name" value="Winged helix' DNA-binding domain"/>
    <property type="match status" value="1"/>
</dbReference>
<dbReference type="OrthoDB" id="9803735at2"/>
<comment type="caution">
    <text evidence="6">The sequence shown here is derived from an EMBL/GenBank/DDBJ whole genome shotgun (WGS) entry which is preliminary data.</text>
</comment>
<dbReference type="InterPro" id="IPR036388">
    <property type="entry name" value="WH-like_DNA-bd_sf"/>
</dbReference>
<comment type="similarity">
    <text evidence="1">Belongs to the LysR transcriptional regulatory family.</text>
</comment>
<evidence type="ECO:0000256" key="4">
    <source>
        <dbReference type="ARBA" id="ARBA00023163"/>
    </source>
</evidence>
<keyword evidence="7" id="KW-1185">Reference proteome</keyword>
<dbReference type="Pfam" id="PF03466">
    <property type="entry name" value="LysR_substrate"/>
    <property type="match status" value="1"/>
</dbReference>
<dbReference type="GO" id="GO:0005829">
    <property type="term" value="C:cytosol"/>
    <property type="evidence" value="ECO:0007669"/>
    <property type="project" value="TreeGrafter"/>
</dbReference>
<reference evidence="6 7" key="1">
    <citation type="submission" date="2013-02" db="EMBL/GenBank/DDBJ databases">
        <title>The Genome Sequence of Enterococcus phoeniculicola BAA-412.</title>
        <authorList>
            <consortium name="The Broad Institute Genome Sequencing Platform"/>
            <consortium name="The Broad Institute Genome Sequencing Center for Infectious Disease"/>
            <person name="Earl A.M."/>
            <person name="Gilmore M.S."/>
            <person name="Lebreton F."/>
            <person name="Walker B."/>
            <person name="Young S.K."/>
            <person name="Zeng Q."/>
            <person name="Gargeya S."/>
            <person name="Fitzgerald M."/>
            <person name="Haas B."/>
            <person name="Abouelleil A."/>
            <person name="Alvarado L."/>
            <person name="Arachchi H.M."/>
            <person name="Berlin A.M."/>
            <person name="Chapman S.B."/>
            <person name="Dewar J."/>
            <person name="Goldberg J."/>
            <person name="Griggs A."/>
            <person name="Gujja S."/>
            <person name="Hansen M."/>
            <person name="Howarth C."/>
            <person name="Imamovic A."/>
            <person name="Larimer J."/>
            <person name="McCowan C."/>
            <person name="Murphy C."/>
            <person name="Neiman D."/>
            <person name="Pearson M."/>
            <person name="Priest M."/>
            <person name="Roberts A."/>
            <person name="Saif S."/>
            <person name="Shea T."/>
            <person name="Sisk P."/>
            <person name="Sykes S."/>
            <person name="Wortman J."/>
            <person name="Nusbaum C."/>
            <person name="Birren B."/>
        </authorList>
    </citation>
    <scope>NUCLEOTIDE SEQUENCE [LARGE SCALE GENOMIC DNA]</scope>
    <source>
        <strain evidence="6 7">ATCC BAA-412</strain>
    </source>
</reference>
<evidence type="ECO:0000313" key="6">
    <source>
        <dbReference type="EMBL" id="EOL49250.1"/>
    </source>
</evidence>
<dbReference type="PATRIC" id="fig|1158610.3.peg.130"/>
<gene>
    <name evidence="6" type="ORF">UC3_00153</name>
</gene>
<sequence length="300" mass="34785">MDIKHLRYFIAVVENDFNLSRTAESLYISQPTLSIMINDFEARQGIKLFNREQSKLLGLTLTGKHYYQDALEVIKKYNDMQENLHRHEQNIKGAITIGIPPLVLSVVFSTIMPKLILKNPDIQFTIKESGAYQLRQDLLLETVDIAILLHPEGISKKMIDSYQIQSSELAVFMSTKHRLANHTLLDWPDLHNEKMAIFDETFMIHHLVKAKFEQHNIRQNIVLQSGSWDFLVNSARINHELLSILPLPIAEQYSFEDIVAVPIKQAIPWKVMLCRLKKSNYNRVEEYILDALLEEFDTQA</sequence>
<dbReference type="PANTHER" id="PTHR30419:SF8">
    <property type="entry name" value="NITROGEN ASSIMILATION TRANSCRIPTIONAL ACTIVATOR-RELATED"/>
    <property type="match status" value="1"/>
</dbReference>
<dbReference type="eggNOG" id="COG0583">
    <property type="taxonomic scope" value="Bacteria"/>
</dbReference>
<dbReference type="AlphaFoldDB" id="R3X5C4"/>
<dbReference type="HOGENOM" id="CLU_039613_6_2_9"/>
<dbReference type="PANTHER" id="PTHR30419">
    <property type="entry name" value="HTH-TYPE TRANSCRIPTIONAL REGULATOR YBHD"/>
    <property type="match status" value="1"/>
</dbReference>
<dbReference type="STRING" id="154621.RV11_GL001585"/>
<feature type="domain" description="HTH lysR-type" evidence="5">
    <location>
        <begin position="1"/>
        <end position="59"/>
    </location>
</feature>
<dbReference type="GO" id="GO:0003700">
    <property type="term" value="F:DNA-binding transcription factor activity"/>
    <property type="evidence" value="ECO:0007669"/>
    <property type="project" value="InterPro"/>
</dbReference>
<evidence type="ECO:0000313" key="7">
    <source>
        <dbReference type="Proteomes" id="UP000013785"/>
    </source>
</evidence>
<organism evidence="6 7">
    <name type="scientific">Enterococcus phoeniculicola ATCC BAA-412</name>
    <dbReference type="NCBI Taxonomy" id="1158610"/>
    <lineage>
        <taxon>Bacteria</taxon>
        <taxon>Bacillati</taxon>
        <taxon>Bacillota</taxon>
        <taxon>Bacilli</taxon>
        <taxon>Lactobacillales</taxon>
        <taxon>Enterococcaceae</taxon>
        <taxon>Enterococcus</taxon>
    </lineage>
</organism>
<keyword evidence="2" id="KW-0805">Transcription regulation</keyword>
<evidence type="ECO:0000256" key="2">
    <source>
        <dbReference type="ARBA" id="ARBA00023015"/>
    </source>
</evidence>
<dbReference type="SUPFAM" id="SSF53850">
    <property type="entry name" value="Periplasmic binding protein-like II"/>
    <property type="match status" value="1"/>
</dbReference>
<name>R3X5C4_9ENTE</name>
<keyword evidence="3" id="KW-0238">DNA-binding</keyword>